<gene>
    <name evidence="1" type="ORF">DFR50_11650</name>
</gene>
<dbReference type="RefSeq" id="WP_281016167.1">
    <property type="nucleotide sequence ID" value="NZ_QNRK01000016.1"/>
</dbReference>
<reference evidence="1 2" key="1">
    <citation type="submission" date="2018-06" db="EMBL/GenBank/DDBJ databases">
        <title>Genomic Encyclopedia of Type Strains, Phase IV (KMG-IV): sequencing the most valuable type-strain genomes for metagenomic binning, comparative biology and taxonomic classification.</title>
        <authorList>
            <person name="Goeker M."/>
        </authorList>
    </citation>
    <scope>NUCLEOTIDE SEQUENCE [LARGE SCALE GENOMIC DNA]</scope>
    <source>
        <strain evidence="1 2">DSM 24875</strain>
    </source>
</reference>
<proteinExistence type="predicted"/>
<comment type="caution">
    <text evidence="1">The sequence shown here is derived from an EMBL/GenBank/DDBJ whole genome shotgun (WGS) entry which is preliminary data.</text>
</comment>
<organism evidence="1 2">
    <name type="scientific">Roseiarcus fermentans</name>
    <dbReference type="NCBI Taxonomy" id="1473586"/>
    <lineage>
        <taxon>Bacteria</taxon>
        <taxon>Pseudomonadati</taxon>
        <taxon>Pseudomonadota</taxon>
        <taxon>Alphaproteobacteria</taxon>
        <taxon>Hyphomicrobiales</taxon>
        <taxon>Roseiarcaceae</taxon>
        <taxon>Roseiarcus</taxon>
    </lineage>
</organism>
<evidence type="ECO:0000313" key="2">
    <source>
        <dbReference type="Proteomes" id="UP000253529"/>
    </source>
</evidence>
<dbReference type="EMBL" id="QNRK01000016">
    <property type="protein sequence ID" value="RBP11356.1"/>
    <property type="molecule type" value="Genomic_DNA"/>
</dbReference>
<dbReference type="Proteomes" id="UP000253529">
    <property type="component" value="Unassembled WGS sequence"/>
</dbReference>
<name>A0A366FB77_9HYPH</name>
<keyword evidence="2" id="KW-1185">Reference proteome</keyword>
<protein>
    <submittedName>
        <fullName evidence="1">Uncharacterized protein</fullName>
    </submittedName>
</protein>
<dbReference type="AlphaFoldDB" id="A0A366FB77"/>
<sequence length="44" mass="4648">MTEGDRDVSVAVGAYDDDVKPYVDALQRSGAALTRVFESVSGAE</sequence>
<evidence type="ECO:0000313" key="1">
    <source>
        <dbReference type="EMBL" id="RBP11356.1"/>
    </source>
</evidence>
<accession>A0A366FB77</accession>